<evidence type="ECO:0000256" key="1">
    <source>
        <dbReference type="SAM" id="Phobius"/>
    </source>
</evidence>
<dbReference type="Proteomes" id="UP000215223">
    <property type="component" value="Unassembled WGS sequence"/>
</dbReference>
<evidence type="ECO:0000313" key="2">
    <source>
        <dbReference type="EMBL" id="OXM41068.1"/>
    </source>
</evidence>
<keyword evidence="3" id="KW-1185">Reference proteome</keyword>
<evidence type="ECO:0000313" key="3">
    <source>
        <dbReference type="Proteomes" id="UP000215223"/>
    </source>
</evidence>
<sequence length="66" mass="7360">AATWTSITVALATMLWFSGFRDWSVYLLVMPSFVLSVLLWFVLGRSSKRIPVASRPLPGSGMTRRA</sequence>
<gene>
    <name evidence="2" type="ORF">CFP71_42785</name>
</gene>
<accession>A0A229R337</accession>
<dbReference type="AlphaFoldDB" id="A0A229R337"/>
<feature type="transmembrane region" description="Helical" evidence="1">
    <location>
        <begin position="23"/>
        <end position="43"/>
    </location>
</feature>
<dbReference type="RefSeq" id="WP_093939482.1">
    <property type="nucleotide sequence ID" value="NZ_NMQT01000344.1"/>
</dbReference>
<keyword evidence="1" id="KW-0812">Transmembrane</keyword>
<dbReference type="EMBL" id="NMQT01000344">
    <property type="protein sequence ID" value="OXM41068.1"/>
    <property type="molecule type" value="Genomic_DNA"/>
</dbReference>
<name>A0A229R337_9PSEU</name>
<keyword evidence="1" id="KW-0472">Membrane</keyword>
<proteinExistence type="predicted"/>
<organism evidence="2 3">
    <name type="scientific">Amycolatopsis thailandensis</name>
    <dbReference type="NCBI Taxonomy" id="589330"/>
    <lineage>
        <taxon>Bacteria</taxon>
        <taxon>Bacillati</taxon>
        <taxon>Actinomycetota</taxon>
        <taxon>Actinomycetes</taxon>
        <taxon>Pseudonocardiales</taxon>
        <taxon>Pseudonocardiaceae</taxon>
        <taxon>Amycolatopsis</taxon>
    </lineage>
</organism>
<feature type="non-terminal residue" evidence="2">
    <location>
        <position position="1"/>
    </location>
</feature>
<reference evidence="2 3" key="1">
    <citation type="submission" date="2017-07" db="EMBL/GenBank/DDBJ databases">
        <title>Amycolatopsis thailandensis Genome sequencing and assembly.</title>
        <authorList>
            <person name="Kaur N."/>
            <person name="Mayilraj S."/>
        </authorList>
    </citation>
    <scope>NUCLEOTIDE SEQUENCE [LARGE SCALE GENOMIC DNA]</scope>
    <source>
        <strain evidence="2 3">JCM 16380</strain>
    </source>
</reference>
<protein>
    <submittedName>
        <fullName evidence="2">Uncharacterized protein</fullName>
    </submittedName>
</protein>
<keyword evidence="1" id="KW-1133">Transmembrane helix</keyword>
<comment type="caution">
    <text evidence="2">The sequence shown here is derived from an EMBL/GenBank/DDBJ whole genome shotgun (WGS) entry which is preliminary data.</text>
</comment>